<dbReference type="EMBL" id="JTDY01003465">
    <property type="protein sequence ID" value="KOB69514.1"/>
    <property type="molecule type" value="Genomic_DNA"/>
</dbReference>
<evidence type="ECO:0000313" key="8">
    <source>
        <dbReference type="Proteomes" id="UP000037510"/>
    </source>
</evidence>
<sequence length="329" mass="36717">MQTSELGDEECINFRPSPNFKHMKKYLKSKFEEANSSPNQGSDRSTTPNSEEQDSVKPQQVTSSSSMAQRVQPPLPPNSPPPDLVVPKQEVEDDEYIDGTATQSQLKTEKEEVIEKAPERTMCRQFARGMCTRGASCIYVHELILSQLPGVYTFCKNYQNTVCNFPKCKFVHASIAGIFARADSLKKVRSAACLSEARVLLYVSAICDKPCSSSFENCSSVWSSNTVYIYQIAGIFARADSLKKVRSAACLSEARVLLYVSAICDKPCSSSFENCSSVWSNSRYLRSCGLAEEGEERRVSVRSSGALVRFRHLRQALLVLLRELQQRVV</sequence>
<name>A0A0L7L2J5_OPEBR</name>
<feature type="compositionally biased region" description="Pro residues" evidence="5">
    <location>
        <begin position="73"/>
        <end position="84"/>
    </location>
</feature>
<dbReference type="AlphaFoldDB" id="A0A0L7L2J5"/>
<feature type="domain" description="C3H1-type" evidence="6">
    <location>
        <begin position="117"/>
        <end position="144"/>
    </location>
</feature>
<comment type="caution">
    <text evidence="7">The sequence shown here is derived from an EMBL/GenBank/DDBJ whole genome shotgun (WGS) entry which is preliminary data.</text>
</comment>
<evidence type="ECO:0000256" key="1">
    <source>
        <dbReference type="ARBA" id="ARBA00022723"/>
    </source>
</evidence>
<proteinExistence type="predicted"/>
<dbReference type="PROSITE" id="PS50103">
    <property type="entry name" value="ZF_C3H1"/>
    <property type="match status" value="1"/>
</dbReference>
<evidence type="ECO:0000256" key="5">
    <source>
        <dbReference type="SAM" id="MobiDB-lite"/>
    </source>
</evidence>
<dbReference type="STRING" id="104452.A0A0L7L2J5"/>
<dbReference type="SUPFAM" id="SSF90229">
    <property type="entry name" value="CCCH zinc finger"/>
    <property type="match status" value="1"/>
</dbReference>
<keyword evidence="8" id="KW-1185">Reference proteome</keyword>
<reference evidence="7 8" key="1">
    <citation type="journal article" date="2015" name="Genome Biol. Evol.">
        <title>The genome of winter moth (Operophtera brumata) provides a genomic perspective on sexual dimorphism and phenology.</title>
        <authorList>
            <person name="Derks M.F."/>
            <person name="Smit S."/>
            <person name="Salis L."/>
            <person name="Schijlen E."/>
            <person name="Bossers A."/>
            <person name="Mateman C."/>
            <person name="Pijl A.S."/>
            <person name="de Ridder D."/>
            <person name="Groenen M.A."/>
            <person name="Visser M.E."/>
            <person name="Megens H.J."/>
        </authorList>
    </citation>
    <scope>NUCLEOTIDE SEQUENCE [LARGE SCALE GENOMIC DNA]</scope>
    <source>
        <strain evidence="7">WM2013NL</strain>
        <tissue evidence="7">Head and thorax</tissue>
    </source>
</reference>
<dbReference type="Proteomes" id="UP000037510">
    <property type="component" value="Unassembled WGS sequence"/>
</dbReference>
<keyword evidence="3 4" id="KW-0862">Zinc</keyword>
<organism evidence="7 8">
    <name type="scientific">Operophtera brumata</name>
    <name type="common">Winter moth</name>
    <name type="synonym">Phalaena brumata</name>
    <dbReference type="NCBI Taxonomy" id="104452"/>
    <lineage>
        <taxon>Eukaryota</taxon>
        <taxon>Metazoa</taxon>
        <taxon>Ecdysozoa</taxon>
        <taxon>Arthropoda</taxon>
        <taxon>Hexapoda</taxon>
        <taxon>Insecta</taxon>
        <taxon>Pterygota</taxon>
        <taxon>Neoptera</taxon>
        <taxon>Endopterygota</taxon>
        <taxon>Lepidoptera</taxon>
        <taxon>Glossata</taxon>
        <taxon>Ditrysia</taxon>
        <taxon>Geometroidea</taxon>
        <taxon>Geometridae</taxon>
        <taxon>Larentiinae</taxon>
        <taxon>Operophtera</taxon>
    </lineage>
</organism>
<evidence type="ECO:0000313" key="7">
    <source>
        <dbReference type="EMBL" id="KOB69514.1"/>
    </source>
</evidence>
<dbReference type="InterPro" id="IPR000571">
    <property type="entry name" value="Znf_CCCH"/>
</dbReference>
<feature type="region of interest" description="Disordered" evidence="5">
    <location>
        <begin position="25"/>
        <end position="86"/>
    </location>
</feature>
<evidence type="ECO:0000256" key="4">
    <source>
        <dbReference type="PROSITE-ProRule" id="PRU00723"/>
    </source>
</evidence>
<dbReference type="InterPro" id="IPR036855">
    <property type="entry name" value="Znf_CCCH_sf"/>
</dbReference>
<keyword evidence="1 4" id="KW-0479">Metal-binding</keyword>
<evidence type="ECO:0000256" key="3">
    <source>
        <dbReference type="ARBA" id="ARBA00022833"/>
    </source>
</evidence>
<protein>
    <submittedName>
        <fullName evidence="7">Putative zinc finger CCCH-type containing 10</fullName>
    </submittedName>
</protein>
<evidence type="ECO:0000259" key="6">
    <source>
        <dbReference type="PROSITE" id="PS50103"/>
    </source>
</evidence>
<dbReference type="Gene3D" id="3.30.1370.210">
    <property type="match status" value="1"/>
</dbReference>
<keyword evidence="2 4" id="KW-0863">Zinc-finger</keyword>
<feature type="compositionally biased region" description="Polar residues" evidence="5">
    <location>
        <begin position="34"/>
        <end position="69"/>
    </location>
</feature>
<dbReference type="GO" id="GO:0008270">
    <property type="term" value="F:zinc ion binding"/>
    <property type="evidence" value="ECO:0007669"/>
    <property type="project" value="UniProtKB-KW"/>
</dbReference>
<accession>A0A0L7L2J5</accession>
<gene>
    <name evidence="7" type="ORF">OBRU01_16728</name>
</gene>
<evidence type="ECO:0000256" key="2">
    <source>
        <dbReference type="ARBA" id="ARBA00022771"/>
    </source>
</evidence>
<feature type="zinc finger region" description="C3H1-type" evidence="4">
    <location>
        <begin position="117"/>
        <end position="144"/>
    </location>
</feature>